<gene>
    <name evidence="2" type="ORF">ACFSUE_04505</name>
</gene>
<feature type="coiled-coil region" evidence="1">
    <location>
        <begin position="277"/>
        <end position="304"/>
    </location>
</feature>
<accession>A0ABW5S1K8</accession>
<evidence type="ECO:0000313" key="2">
    <source>
        <dbReference type="EMBL" id="MFD2692894.1"/>
    </source>
</evidence>
<keyword evidence="1" id="KW-0175">Coiled coil</keyword>
<dbReference type="RefSeq" id="WP_253063533.1">
    <property type="nucleotide sequence ID" value="NZ_JAMXWM010000022.1"/>
</dbReference>
<sequence>MLDRFDKELQEIKEQMKQKQKWEDQLGRLQDEAEQQEIKVHMLKSMLHKEQKDVDRIESFSIPAILYSIIGRKLEKIDKEKQEAAAAELKYQEALRTTEDIKKELTELQSRLTSVEHADARYAAWMREKERLIHDAQSPLSEELYALMDQEADLRASLKEYGEAFTAGTQARDALERALKSLGSAESWSNSDLFGGGFISTAMKHGKMDDARGDIHEAQQVLRQFQNELSDVTDIALSNLENDQLLNFADYFFDNIVTDWMVHSKIQNSETQTRKMLHQTNELLSKLDEKITELKQMRDTVAQKRMTLIETGQ</sequence>
<organism evidence="2 3">
    <name type="scientific">Sporolactobacillus shoreicorticis</name>
    <dbReference type="NCBI Taxonomy" id="1923877"/>
    <lineage>
        <taxon>Bacteria</taxon>
        <taxon>Bacillati</taxon>
        <taxon>Bacillota</taxon>
        <taxon>Bacilli</taxon>
        <taxon>Bacillales</taxon>
        <taxon>Sporolactobacillaceae</taxon>
        <taxon>Sporolactobacillus</taxon>
    </lineage>
</organism>
<protein>
    <submittedName>
        <fullName evidence="2">Uncharacterized protein</fullName>
    </submittedName>
</protein>
<dbReference type="Proteomes" id="UP001597399">
    <property type="component" value="Unassembled WGS sequence"/>
</dbReference>
<feature type="coiled-coil region" evidence="1">
    <location>
        <begin position="2"/>
        <end position="46"/>
    </location>
</feature>
<keyword evidence="3" id="KW-1185">Reference proteome</keyword>
<reference evidence="3" key="1">
    <citation type="journal article" date="2019" name="Int. J. Syst. Evol. Microbiol.">
        <title>The Global Catalogue of Microorganisms (GCM) 10K type strain sequencing project: providing services to taxonomists for standard genome sequencing and annotation.</title>
        <authorList>
            <consortium name="The Broad Institute Genomics Platform"/>
            <consortium name="The Broad Institute Genome Sequencing Center for Infectious Disease"/>
            <person name="Wu L."/>
            <person name="Ma J."/>
        </authorList>
    </citation>
    <scope>NUCLEOTIDE SEQUENCE [LARGE SCALE GENOMIC DNA]</scope>
    <source>
        <strain evidence="3">TISTR 2466</strain>
    </source>
</reference>
<evidence type="ECO:0000313" key="3">
    <source>
        <dbReference type="Proteomes" id="UP001597399"/>
    </source>
</evidence>
<dbReference type="EMBL" id="JBHUMQ010000012">
    <property type="protein sequence ID" value="MFD2692894.1"/>
    <property type="molecule type" value="Genomic_DNA"/>
</dbReference>
<name>A0ABW5S1K8_9BACL</name>
<comment type="caution">
    <text evidence="2">The sequence shown here is derived from an EMBL/GenBank/DDBJ whole genome shotgun (WGS) entry which is preliminary data.</text>
</comment>
<feature type="coiled-coil region" evidence="1">
    <location>
        <begin position="208"/>
        <end position="235"/>
    </location>
</feature>
<evidence type="ECO:0000256" key="1">
    <source>
        <dbReference type="SAM" id="Coils"/>
    </source>
</evidence>
<proteinExistence type="predicted"/>
<feature type="coiled-coil region" evidence="1">
    <location>
        <begin position="70"/>
        <end position="118"/>
    </location>
</feature>